<feature type="transmembrane region" description="Helical" evidence="14">
    <location>
        <begin position="167"/>
        <end position="187"/>
    </location>
</feature>
<keyword evidence="11 14" id="KW-1133">Transmembrane helix</keyword>
<protein>
    <recommendedName>
        <fullName evidence="3">histidine kinase</fullName>
        <ecNumber evidence="3">2.7.13.3</ecNumber>
    </recommendedName>
</protein>
<dbReference type="SMART" id="SM00387">
    <property type="entry name" value="HATPase_c"/>
    <property type="match status" value="1"/>
</dbReference>
<dbReference type="InterPro" id="IPR050980">
    <property type="entry name" value="2C_sensor_his_kinase"/>
</dbReference>
<dbReference type="SUPFAM" id="SSF47384">
    <property type="entry name" value="Homodimeric domain of signal transducing histidine kinase"/>
    <property type="match status" value="1"/>
</dbReference>
<keyword evidence="4" id="KW-0997">Cell inner membrane</keyword>
<keyword evidence="6" id="KW-0808">Transferase</keyword>
<dbReference type="Pfam" id="PF00672">
    <property type="entry name" value="HAMP"/>
    <property type="match status" value="1"/>
</dbReference>
<keyword evidence="20" id="KW-1185">Reference proteome</keyword>
<accession>A0A6N3SPE2</accession>
<dbReference type="Proteomes" id="UP000321891">
    <property type="component" value="Unassembled WGS sequence"/>
</dbReference>
<feature type="transmembrane region" description="Helical" evidence="14">
    <location>
        <begin position="12"/>
        <end position="38"/>
    </location>
</feature>
<keyword evidence="13 14" id="KW-0472">Membrane</keyword>
<evidence type="ECO:0000313" key="20">
    <source>
        <dbReference type="Proteomes" id="UP000321891"/>
    </source>
</evidence>
<evidence type="ECO:0000256" key="1">
    <source>
        <dbReference type="ARBA" id="ARBA00000085"/>
    </source>
</evidence>
<keyword evidence="8" id="KW-0547">Nucleotide-binding</keyword>
<dbReference type="PRINTS" id="PR00344">
    <property type="entry name" value="BCTRLSENSOR"/>
</dbReference>
<evidence type="ECO:0000256" key="12">
    <source>
        <dbReference type="ARBA" id="ARBA00023012"/>
    </source>
</evidence>
<dbReference type="InterPro" id="IPR005467">
    <property type="entry name" value="His_kinase_dom"/>
</dbReference>
<dbReference type="SUPFAM" id="SSF55874">
    <property type="entry name" value="ATPase domain of HSP90 chaperone/DNA topoisomerase II/histidine kinase"/>
    <property type="match status" value="1"/>
</dbReference>
<dbReference type="PANTHER" id="PTHR44936:SF5">
    <property type="entry name" value="SENSOR HISTIDINE KINASE ENVZ"/>
    <property type="match status" value="1"/>
</dbReference>
<dbReference type="InterPro" id="IPR036890">
    <property type="entry name" value="HATPase_C_sf"/>
</dbReference>
<gene>
    <name evidence="17" type="ORF">Abci_007_080</name>
    <name evidence="18" type="ORF">ACI01nite_18020</name>
</gene>
<name>A0A0D6N0Y9_9PROT</name>
<dbReference type="SMART" id="SM00304">
    <property type="entry name" value="HAMP"/>
    <property type="match status" value="1"/>
</dbReference>
<evidence type="ECO:0000259" key="15">
    <source>
        <dbReference type="PROSITE" id="PS50109"/>
    </source>
</evidence>
<dbReference type="Proteomes" id="UP000032671">
    <property type="component" value="Unassembled WGS sequence"/>
</dbReference>
<evidence type="ECO:0000256" key="13">
    <source>
        <dbReference type="ARBA" id="ARBA00023136"/>
    </source>
</evidence>
<evidence type="ECO:0000256" key="4">
    <source>
        <dbReference type="ARBA" id="ARBA00022519"/>
    </source>
</evidence>
<comment type="subcellular location">
    <subcellularLocation>
        <location evidence="2">Cell inner membrane</location>
        <topology evidence="2">Multi-pass membrane protein</topology>
    </subcellularLocation>
</comment>
<dbReference type="STRING" id="1231339.Abci_007_080"/>
<keyword evidence="12" id="KW-0902">Two-component regulatory system</keyword>
<dbReference type="InterPro" id="IPR036097">
    <property type="entry name" value="HisK_dim/P_sf"/>
</dbReference>
<organism evidence="17 19">
    <name type="scientific">Acetobacter cibinongensis</name>
    <dbReference type="NCBI Taxonomy" id="146475"/>
    <lineage>
        <taxon>Bacteria</taxon>
        <taxon>Pseudomonadati</taxon>
        <taxon>Pseudomonadota</taxon>
        <taxon>Alphaproteobacteria</taxon>
        <taxon>Acetobacterales</taxon>
        <taxon>Acetobacteraceae</taxon>
        <taxon>Acetobacter</taxon>
    </lineage>
</organism>
<evidence type="ECO:0000256" key="9">
    <source>
        <dbReference type="ARBA" id="ARBA00022777"/>
    </source>
</evidence>
<dbReference type="PROSITE" id="PS50109">
    <property type="entry name" value="HIS_KIN"/>
    <property type="match status" value="1"/>
</dbReference>
<dbReference type="CDD" id="cd06225">
    <property type="entry name" value="HAMP"/>
    <property type="match status" value="1"/>
</dbReference>
<dbReference type="Pfam" id="PF02518">
    <property type="entry name" value="HATPase_c"/>
    <property type="match status" value="1"/>
</dbReference>
<evidence type="ECO:0000256" key="2">
    <source>
        <dbReference type="ARBA" id="ARBA00004429"/>
    </source>
</evidence>
<dbReference type="EC" id="2.7.13.3" evidence="3"/>
<evidence type="ECO:0000313" key="18">
    <source>
        <dbReference type="EMBL" id="GEL59200.1"/>
    </source>
</evidence>
<keyword evidence="7 14" id="KW-0812">Transmembrane</keyword>
<reference evidence="17 19" key="1">
    <citation type="submission" date="2012-11" db="EMBL/GenBank/DDBJ databases">
        <title>Whole genome sequence of Acetobacter cibinongensis 4H-1.</title>
        <authorList>
            <person name="Azuma Y."/>
            <person name="Higashiura N."/>
            <person name="Hirakawa H."/>
            <person name="Matsushita K."/>
        </authorList>
    </citation>
    <scope>NUCLEOTIDE SEQUENCE [LARGE SCALE GENOMIC DNA]</scope>
    <source>
        <strain evidence="17 19">4H-1</strain>
    </source>
</reference>
<reference evidence="18 20" key="2">
    <citation type="submission" date="2019-07" db="EMBL/GenBank/DDBJ databases">
        <title>Whole genome shotgun sequence of Acetobacter cibinongensis NBRC 16605.</title>
        <authorList>
            <person name="Hosoyama A."/>
            <person name="Uohara A."/>
            <person name="Ohji S."/>
            <person name="Ichikawa N."/>
        </authorList>
    </citation>
    <scope>NUCLEOTIDE SEQUENCE [LARGE SCALE GENOMIC DNA]</scope>
    <source>
        <strain evidence="18 20">NBRC 16605</strain>
    </source>
</reference>
<evidence type="ECO:0000256" key="5">
    <source>
        <dbReference type="ARBA" id="ARBA00022553"/>
    </source>
</evidence>
<keyword evidence="5" id="KW-0597">Phosphoprotein</keyword>
<keyword evidence="9 17" id="KW-0418">Kinase</keyword>
<dbReference type="GO" id="GO:0000155">
    <property type="term" value="F:phosphorelay sensor kinase activity"/>
    <property type="evidence" value="ECO:0007669"/>
    <property type="project" value="InterPro"/>
</dbReference>
<comment type="catalytic activity">
    <reaction evidence="1">
        <text>ATP + protein L-histidine = ADP + protein N-phospho-L-histidine.</text>
        <dbReference type="EC" id="2.7.13.3"/>
    </reaction>
</comment>
<evidence type="ECO:0000256" key="8">
    <source>
        <dbReference type="ARBA" id="ARBA00022741"/>
    </source>
</evidence>
<evidence type="ECO:0000256" key="3">
    <source>
        <dbReference type="ARBA" id="ARBA00012438"/>
    </source>
</evidence>
<evidence type="ECO:0000259" key="16">
    <source>
        <dbReference type="PROSITE" id="PS50885"/>
    </source>
</evidence>
<evidence type="ECO:0000256" key="14">
    <source>
        <dbReference type="SAM" id="Phobius"/>
    </source>
</evidence>
<dbReference type="Gene3D" id="1.10.287.130">
    <property type="match status" value="1"/>
</dbReference>
<proteinExistence type="predicted"/>
<dbReference type="AlphaFoldDB" id="A0A0D6N0Y9"/>
<dbReference type="PANTHER" id="PTHR44936">
    <property type="entry name" value="SENSOR PROTEIN CREC"/>
    <property type="match status" value="1"/>
</dbReference>
<dbReference type="Gene3D" id="3.30.565.10">
    <property type="entry name" value="Histidine kinase-like ATPase, C-terminal domain"/>
    <property type="match status" value="1"/>
</dbReference>
<keyword evidence="10" id="KW-0067">ATP-binding</keyword>
<evidence type="ECO:0000256" key="7">
    <source>
        <dbReference type="ARBA" id="ARBA00022692"/>
    </source>
</evidence>
<dbReference type="RefSeq" id="WP_244877571.1">
    <property type="nucleotide sequence ID" value="NZ_BAMV01000007.1"/>
</dbReference>
<dbReference type="InterPro" id="IPR003660">
    <property type="entry name" value="HAMP_dom"/>
</dbReference>
<comment type="caution">
    <text evidence="17">The sequence shown here is derived from an EMBL/GenBank/DDBJ whole genome shotgun (WGS) entry which is preliminary data.</text>
</comment>
<dbReference type="InterPro" id="IPR004358">
    <property type="entry name" value="Sig_transdc_His_kin-like_C"/>
</dbReference>
<evidence type="ECO:0000313" key="17">
    <source>
        <dbReference type="EMBL" id="GAN59677.1"/>
    </source>
</evidence>
<evidence type="ECO:0000256" key="10">
    <source>
        <dbReference type="ARBA" id="ARBA00022840"/>
    </source>
</evidence>
<dbReference type="EMBL" id="BJVU01000007">
    <property type="protein sequence ID" value="GEL59200.1"/>
    <property type="molecule type" value="Genomic_DNA"/>
</dbReference>
<feature type="domain" description="HAMP" evidence="16">
    <location>
        <begin position="187"/>
        <end position="239"/>
    </location>
</feature>
<sequence length="456" mass="50023">MSKRRHFFPRTIYGQMVALVSLCMFITLGVTSLLLYAFRPLVPPPLPPGPFTNILAVETGIQALQAAPPEVRATMADKMSGAEVTFVIGKDAACQHVPTDHMATFIRNMLVYRGNLGPYPIHAQSCAPQVGDGLLASLFLPHDNISVIVFDRHPHHFGHMMRWTMPLTISLLFLVTITLALTFWSIWHISRPLRNIAIQADAFGYDSTPEPLPQQGPTEVRRLTHAFNRMQARIAASTEERTRMLIAIGHDLRTPLTRLFIRLELGGEEASPAAMKHDLTLMKKMLNGALHFLREQTDAESAQEIDLASQLEALCHEFSVVGHNIAYKGPVYQTCVCQPTALERALSNLIENGLKYGKEVEITLGSDGQYAVIDICDNGPGIPAHLLEKARLPFSRLDPARSLDGGLGLGLSIADAIITRNRGQLTLGAAQPHGLCARVKLPLAAKQPKKALAEKG</sequence>
<accession>A0A0D6N0Y9</accession>
<evidence type="ECO:0000256" key="6">
    <source>
        <dbReference type="ARBA" id="ARBA00022679"/>
    </source>
</evidence>
<dbReference type="InterPro" id="IPR003594">
    <property type="entry name" value="HATPase_dom"/>
</dbReference>
<evidence type="ECO:0000313" key="19">
    <source>
        <dbReference type="Proteomes" id="UP000032671"/>
    </source>
</evidence>
<dbReference type="GO" id="GO:0005524">
    <property type="term" value="F:ATP binding"/>
    <property type="evidence" value="ECO:0007669"/>
    <property type="project" value="UniProtKB-KW"/>
</dbReference>
<keyword evidence="4" id="KW-1003">Cell membrane</keyword>
<feature type="domain" description="Histidine kinase" evidence="15">
    <location>
        <begin position="247"/>
        <end position="445"/>
    </location>
</feature>
<dbReference type="GO" id="GO:0005886">
    <property type="term" value="C:plasma membrane"/>
    <property type="evidence" value="ECO:0007669"/>
    <property type="project" value="UniProtKB-SubCell"/>
</dbReference>
<dbReference type="EMBL" id="BAMV01000007">
    <property type="protein sequence ID" value="GAN59677.1"/>
    <property type="molecule type" value="Genomic_DNA"/>
</dbReference>
<evidence type="ECO:0000256" key="11">
    <source>
        <dbReference type="ARBA" id="ARBA00022989"/>
    </source>
</evidence>
<dbReference type="PROSITE" id="PS50885">
    <property type="entry name" value="HAMP"/>
    <property type="match status" value="1"/>
</dbReference>